<organism evidence="1 2">
    <name type="scientific">Neophaeococcomyces mojaviensis</name>
    <dbReference type="NCBI Taxonomy" id="3383035"/>
    <lineage>
        <taxon>Eukaryota</taxon>
        <taxon>Fungi</taxon>
        <taxon>Dikarya</taxon>
        <taxon>Ascomycota</taxon>
        <taxon>Pezizomycotina</taxon>
        <taxon>Eurotiomycetes</taxon>
        <taxon>Chaetothyriomycetidae</taxon>
        <taxon>Chaetothyriales</taxon>
        <taxon>Chaetothyriales incertae sedis</taxon>
        <taxon>Neophaeococcomyces</taxon>
    </lineage>
</organism>
<evidence type="ECO:0000313" key="1">
    <source>
        <dbReference type="EMBL" id="KAJ9662467.1"/>
    </source>
</evidence>
<accession>A0ACC3AHA6</accession>
<protein>
    <submittedName>
        <fullName evidence="1">Uncharacterized protein</fullName>
    </submittedName>
</protein>
<comment type="caution">
    <text evidence="1">The sequence shown here is derived from an EMBL/GenBank/DDBJ whole genome shotgun (WGS) entry which is preliminary data.</text>
</comment>
<proteinExistence type="predicted"/>
<dbReference type="Proteomes" id="UP001172386">
    <property type="component" value="Unassembled WGS sequence"/>
</dbReference>
<keyword evidence="2" id="KW-1185">Reference proteome</keyword>
<dbReference type="EMBL" id="JAPDRQ010000015">
    <property type="protein sequence ID" value="KAJ9662467.1"/>
    <property type="molecule type" value="Genomic_DNA"/>
</dbReference>
<sequence>MPVVKEQEDVTTFQVENVSSRDNKEAQYSSFNVNEDEEKFVLDFNLVANIASLCMLVAAMVWNQIVPSSTIAFIAARFPEGASAAGWIAITPSIIGSVVQAVIGDLSDVFGRRSFLMVGCAAGILGTLLSGRANSMSMVIVGQAFNGFATACGFLSMPSLQEMIPKKLRPFAIASATLVSSFSLICGPIFVGLMIQNGIGGTLEGWRGGFYTSTGLWALTLAGLFFFYHPMDRLNPENLTVVQRLKKIDWLGIFLVAAGLTLFLLGLNYANNPYRWTSAIVLGPLVTGGIVTILFILWEWKGTSNGILPHAIFQDRNYPLTIAVRITGGFALLGAQAYIPQIAVNVFGTGGLKTAVWQLPLNVCSTLGAFVGFMLRYFKEVRWIIVGTLVGMVLGGGLMTMVKPGSNFALWFFGNAIIGLSVGVEANLLTVVSSLFTPNELIATGVCVCNSASFVGGAVAVTVYGTIFVNKLQTILPAELTKSALNAGLPSSKHSRTPYGLCNRESKRYHSCSRGDGRDIGCNHRGIQTRIR</sequence>
<name>A0ACC3AHA6_9EURO</name>
<reference evidence="1" key="1">
    <citation type="submission" date="2022-10" db="EMBL/GenBank/DDBJ databases">
        <title>Culturing micro-colonial fungi from biological soil crusts in the Mojave desert and describing Neophaeococcomyces mojavensis, and introducing the new genera and species Taxawa tesnikishii.</title>
        <authorList>
            <person name="Kurbessoian T."/>
            <person name="Stajich J.E."/>
        </authorList>
    </citation>
    <scope>NUCLEOTIDE SEQUENCE</scope>
    <source>
        <strain evidence="1">JES_112</strain>
    </source>
</reference>
<evidence type="ECO:0000313" key="2">
    <source>
        <dbReference type="Proteomes" id="UP001172386"/>
    </source>
</evidence>
<gene>
    <name evidence="1" type="ORF">H2198_001356</name>
</gene>